<keyword evidence="2" id="KW-1185">Reference proteome</keyword>
<dbReference type="RefSeq" id="WP_129391609.1">
    <property type="nucleotide sequence ID" value="NZ_CP035494.1"/>
</dbReference>
<dbReference type="OrthoDB" id="3173471at2"/>
<dbReference type="SUPFAM" id="SSF52980">
    <property type="entry name" value="Restriction endonuclease-like"/>
    <property type="match status" value="1"/>
</dbReference>
<evidence type="ECO:0000313" key="1">
    <source>
        <dbReference type="EMBL" id="QAY61016.1"/>
    </source>
</evidence>
<evidence type="ECO:0008006" key="3">
    <source>
        <dbReference type="Google" id="ProtNLM"/>
    </source>
</evidence>
<dbReference type="Proteomes" id="UP000293995">
    <property type="component" value="Chromosome"/>
</dbReference>
<dbReference type="KEGG" id="mprt:ET475_14140"/>
<sequence length="322" mass="36076">MTRTAPLPAQLIGRPFSVAEARAEGVSRSRLRASDLVIPTRGARTTHPHRSVVPEKETPSQRMIRLRDEMIARAREVAPVLTPEQFFSHDVGVGIIGGPLPYTTADKRAVDVSARRPAGQPRRAGMIGHRLQQRESSFRIAEGLRTENPARLWRQVGARWDLDDLIALGDHLILPRNRLVTLEDLWAEVRVAGDVPGGKLMRALREIRVGSETPEETKLRLVLVRAGLPEPELNWVLTDENGEFVARLDLAYPEYRVCPESDGRVHAFDEEQFARDADRWDAIRGQGWNHVRILSHHLRPNPSVAVRKVAEALIAAGWRPGA</sequence>
<dbReference type="InterPro" id="IPR011335">
    <property type="entry name" value="Restrct_endonuc-II-like"/>
</dbReference>
<reference evidence="1 2" key="1">
    <citation type="submission" date="2019-01" db="EMBL/GenBank/DDBJ databases">
        <title>Genome sequencing of strain DFW100M-13.</title>
        <authorList>
            <person name="Heo J."/>
            <person name="Kim S.-J."/>
            <person name="Kim J.-S."/>
            <person name="Hong S.-B."/>
            <person name="Kwon S.-W."/>
        </authorList>
    </citation>
    <scope>NUCLEOTIDE SEQUENCE [LARGE SCALE GENOMIC DNA]</scope>
    <source>
        <strain evidence="1 2">DFW100M-13</strain>
    </source>
</reference>
<name>A0A4P6EGI6_9MICO</name>
<proteinExistence type="predicted"/>
<gene>
    <name evidence="1" type="ORF">ET475_14140</name>
</gene>
<dbReference type="EMBL" id="CP035494">
    <property type="protein sequence ID" value="QAY61016.1"/>
    <property type="molecule type" value="Genomic_DNA"/>
</dbReference>
<accession>A0A4P6EGI6</accession>
<evidence type="ECO:0000313" key="2">
    <source>
        <dbReference type="Proteomes" id="UP000293995"/>
    </source>
</evidence>
<organism evidence="1 2">
    <name type="scientific">Microbacterium protaetiae</name>
    <dbReference type="NCBI Taxonomy" id="2509458"/>
    <lineage>
        <taxon>Bacteria</taxon>
        <taxon>Bacillati</taxon>
        <taxon>Actinomycetota</taxon>
        <taxon>Actinomycetes</taxon>
        <taxon>Micrococcales</taxon>
        <taxon>Microbacteriaceae</taxon>
        <taxon>Microbacterium</taxon>
    </lineage>
</organism>
<protein>
    <recommendedName>
        <fullName evidence="3">DUF559 domain-containing protein</fullName>
    </recommendedName>
</protein>
<dbReference type="AlphaFoldDB" id="A0A4P6EGI6"/>